<gene>
    <name evidence="2" type="ORF">PCOR1329_LOCUS59224</name>
</gene>
<feature type="region of interest" description="Disordered" evidence="1">
    <location>
        <begin position="1"/>
        <end position="30"/>
    </location>
</feature>
<feature type="compositionally biased region" description="Gly residues" evidence="1">
    <location>
        <begin position="1"/>
        <end position="12"/>
    </location>
</feature>
<keyword evidence="3" id="KW-1185">Reference proteome</keyword>
<dbReference type="Proteomes" id="UP001189429">
    <property type="component" value="Unassembled WGS sequence"/>
</dbReference>
<comment type="caution">
    <text evidence="2">The sequence shown here is derived from an EMBL/GenBank/DDBJ whole genome shotgun (WGS) entry which is preliminary data.</text>
</comment>
<proteinExistence type="predicted"/>
<accession>A0ABN9VPR6</accession>
<evidence type="ECO:0000256" key="1">
    <source>
        <dbReference type="SAM" id="MobiDB-lite"/>
    </source>
</evidence>
<evidence type="ECO:0000313" key="3">
    <source>
        <dbReference type="Proteomes" id="UP001189429"/>
    </source>
</evidence>
<evidence type="ECO:0000313" key="2">
    <source>
        <dbReference type="EMBL" id="CAK0874267.1"/>
    </source>
</evidence>
<evidence type="ECO:0008006" key="4">
    <source>
        <dbReference type="Google" id="ProtNLM"/>
    </source>
</evidence>
<dbReference type="EMBL" id="CAUYUJ010017379">
    <property type="protein sequence ID" value="CAK0874267.1"/>
    <property type="molecule type" value="Genomic_DNA"/>
</dbReference>
<reference evidence="2" key="1">
    <citation type="submission" date="2023-10" db="EMBL/GenBank/DDBJ databases">
        <authorList>
            <person name="Chen Y."/>
            <person name="Shah S."/>
            <person name="Dougan E. K."/>
            <person name="Thang M."/>
            <person name="Chan C."/>
        </authorList>
    </citation>
    <scope>NUCLEOTIDE SEQUENCE [LARGE SCALE GENOMIC DNA]</scope>
</reference>
<sequence length="118" mass="13492">MVRFTGPGGEGDAGGREPMLPSTPQSGDLERGIPRLQRMSLLLMGRKAEAKCCARYPSWMLIDSEESRRLHLWEMYIVSLLVIVTVTAPFETAFIERDPVVDAWFLFNFFMQRCFVLC</sequence>
<organism evidence="2 3">
    <name type="scientific">Prorocentrum cordatum</name>
    <dbReference type="NCBI Taxonomy" id="2364126"/>
    <lineage>
        <taxon>Eukaryota</taxon>
        <taxon>Sar</taxon>
        <taxon>Alveolata</taxon>
        <taxon>Dinophyceae</taxon>
        <taxon>Prorocentrales</taxon>
        <taxon>Prorocentraceae</taxon>
        <taxon>Prorocentrum</taxon>
    </lineage>
</organism>
<name>A0ABN9VPR6_9DINO</name>
<protein>
    <recommendedName>
        <fullName evidence="4">Ion transport domain-containing protein</fullName>
    </recommendedName>
</protein>